<dbReference type="InterPro" id="IPR024422">
    <property type="entry name" value="Protein_unknown_function_OB"/>
</dbReference>
<evidence type="ECO:0008006" key="3">
    <source>
        <dbReference type="Google" id="ProtNLM"/>
    </source>
</evidence>
<organism evidence="1 2">
    <name type="scientific">Phaeodactylibacter xiamenensis</name>
    <dbReference type="NCBI Taxonomy" id="1524460"/>
    <lineage>
        <taxon>Bacteria</taxon>
        <taxon>Pseudomonadati</taxon>
        <taxon>Bacteroidota</taxon>
        <taxon>Saprospiria</taxon>
        <taxon>Saprospirales</taxon>
        <taxon>Haliscomenobacteraceae</taxon>
        <taxon>Phaeodactylibacter</taxon>
    </lineage>
</organism>
<dbReference type="Proteomes" id="UP000029736">
    <property type="component" value="Unassembled WGS sequence"/>
</dbReference>
<keyword evidence="2" id="KW-1185">Reference proteome</keyword>
<dbReference type="Pfam" id="PF12869">
    <property type="entry name" value="tRNA_anti-like"/>
    <property type="match status" value="1"/>
</dbReference>
<dbReference type="EMBL" id="JPOS01000083">
    <property type="protein sequence ID" value="KGE85720.1"/>
    <property type="molecule type" value="Genomic_DNA"/>
</dbReference>
<comment type="caution">
    <text evidence="1">The sequence shown here is derived from an EMBL/GenBank/DDBJ whole genome shotgun (WGS) entry which is preliminary data.</text>
</comment>
<dbReference type="AlphaFoldDB" id="A0A098S0Q6"/>
<dbReference type="RefSeq" id="WP_044226390.1">
    <property type="nucleotide sequence ID" value="NZ_JBKAGJ010000002.1"/>
</dbReference>
<dbReference type="OrthoDB" id="673558at2"/>
<evidence type="ECO:0000313" key="1">
    <source>
        <dbReference type="EMBL" id="KGE85720.1"/>
    </source>
</evidence>
<name>A0A098S0Q6_9BACT</name>
<dbReference type="STRING" id="1524460.IX84_24035"/>
<sequence length="136" mass="15046">MKYLKYLLLLAVIGAAVGFYQYNKPHQNMEKADADVTMTATELFQAFEKDELSANETYLDKVVEVKGEVQQVSNNDEGGISLTLNSGNDMFGVICQLDELTEHQKTTFEPGEEVTVKGICTGMLMDVVLVRCVVKG</sequence>
<protein>
    <recommendedName>
        <fullName evidence="3">tRNA_anti-like</fullName>
    </recommendedName>
</protein>
<proteinExistence type="predicted"/>
<evidence type="ECO:0000313" key="2">
    <source>
        <dbReference type="Proteomes" id="UP000029736"/>
    </source>
</evidence>
<reference evidence="1 2" key="1">
    <citation type="journal article" date="2014" name="Int. J. Syst. Evol. Microbiol.">
        <title>Phaeodactylibacter xiamenensis gen. nov., sp. nov., a member of the family Saprospiraceae isolated from the marine alga Phaeodactylum tricornutum.</title>
        <authorList>
            <person name="Chen Z.Jr."/>
            <person name="Lei X."/>
            <person name="Lai Q."/>
            <person name="Li Y."/>
            <person name="Zhang B."/>
            <person name="Zhang J."/>
            <person name="Zhang H."/>
            <person name="Yang L."/>
            <person name="Zheng W."/>
            <person name="Tian Y."/>
            <person name="Yu Z."/>
            <person name="Xu H.Jr."/>
            <person name="Zheng T."/>
        </authorList>
    </citation>
    <scope>NUCLEOTIDE SEQUENCE [LARGE SCALE GENOMIC DNA]</scope>
    <source>
        <strain evidence="1 2">KD52</strain>
    </source>
</reference>
<gene>
    <name evidence="1" type="ORF">IX84_24035</name>
</gene>
<accession>A0A098S0Q6</accession>